<keyword evidence="3" id="KW-1185">Reference proteome</keyword>
<feature type="region of interest" description="Disordered" evidence="1">
    <location>
        <begin position="228"/>
        <end position="280"/>
    </location>
</feature>
<gene>
    <name evidence="2" type="ORF">IMSHALPRED_004904</name>
</gene>
<evidence type="ECO:0000313" key="3">
    <source>
        <dbReference type="Proteomes" id="UP000664534"/>
    </source>
</evidence>
<evidence type="ECO:0000313" key="2">
    <source>
        <dbReference type="EMBL" id="CAF9920454.1"/>
    </source>
</evidence>
<reference evidence="2" key="1">
    <citation type="submission" date="2021-03" db="EMBL/GenBank/DDBJ databases">
        <authorList>
            <person name="Tagirdzhanova G."/>
        </authorList>
    </citation>
    <scope>NUCLEOTIDE SEQUENCE</scope>
</reference>
<accession>A0A8H3INS5</accession>
<name>A0A8H3INS5_9LECA</name>
<dbReference type="AlphaFoldDB" id="A0A8H3INS5"/>
<protein>
    <submittedName>
        <fullName evidence="2">Uncharacterized protein</fullName>
    </submittedName>
</protein>
<sequence length="280" mass="31432">MSIPEPLNPKIPNARRFTPHTPFHHPHLDPNLCAEDLHLVPAALFSGRKLNSERRAATNLHVILKLTNEPNEIRKEFRDRIPQIDDVLGLWGELKGASPTMNGEAQLRARTRAADVQGWSSRGNGKGTIFNLVSDLDTPGQADMIYLTDATEDSGEHVEDSKIPPNLRTIEWLGFDGSYVHLEKSEAKMAASPKKEHFDFDEHDTRRNSTPPNLRLIQWLEDEEQYTSLSSETYRSEPDSDARASPDIGTYESFWINHDPSGPRLALRTDEGGSSSSTSR</sequence>
<dbReference type="OrthoDB" id="5296220at2759"/>
<evidence type="ECO:0000256" key="1">
    <source>
        <dbReference type="SAM" id="MobiDB-lite"/>
    </source>
</evidence>
<dbReference type="Proteomes" id="UP000664534">
    <property type="component" value="Unassembled WGS sequence"/>
</dbReference>
<comment type="caution">
    <text evidence="2">The sequence shown here is derived from an EMBL/GenBank/DDBJ whole genome shotgun (WGS) entry which is preliminary data.</text>
</comment>
<proteinExistence type="predicted"/>
<dbReference type="EMBL" id="CAJPDT010000025">
    <property type="protein sequence ID" value="CAF9920454.1"/>
    <property type="molecule type" value="Genomic_DNA"/>
</dbReference>
<feature type="compositionally biased region" description="Basic and acidic residues" evidence="1">
    <location>
        <begin position="234"/>
        <end position="244"/>
    </location>
</feature>
<organism evidence="2 3">
    <name type="scientific">Imshaugia aleurites</name>
    <dbReference type="NCBI Taxonomy" id="172621"/>
    <lineage>
        <taxon>Eukaryota</taxon>
        <taxon>Fungi</taxon>
        <taxon>Dikarya</taxon>
        <taxon>Ascomycota</taxon>
        <taxon>Pezizomycotina</taxon>
        <taxon>Lecanoromycetes</taxon>
        <taxon>OSLEUM clade</taxon>
        <taxon>Lecanoromycetidae</taxon>
        <taxon>Lecanorales</taxon>
        <taxon>Lecanorineae</taxon>
        <taxon>Parmeliaceae</taxon>
        <taxon>Imshaugia</taxon>
    </lineage>
</organism>